<sequence>MLGDAVADQVGKFADVGEDREYGRLWRQTGVDKLWFMISLGIGDGQFYSKLLALQIAAMEAGTLSVSGN</sequence>
<accession>A0A4V2ZUM7</accession>
<dbReference type="Proteomes" id="UP000295511">
    <property type="component" value="Unassembled WGS sequence"/>
</dbReference>
<protein>
    <submittedName>
        <fullName evidence="1">Uncharacterized protein</fullName>
    </submittedName>
</protein>
<keyword evidence="2" id="KW-1185">Reference proteome</keyword>
<evidence type="ECO:0000313" key="1">
    <source>
        <dbReference type="EMBL" id="TDG01619.1"/>
    </source>
</evidence>
<reference evidence="1 2" key="1">
    <citation type="submission" date="2019-03" db="EMBL/GenBank/DDBJ databases">
        <title>Whole genome sequence of Arthrobacter sp JH1-1.</title>
        <authorList>
            <person name="Trinh H.N."/>
        </authorList>
    </citation>
    <scope>NUCLEOTIDE SEQUENCE [LARGE SCALE GENOMIC DNA]</scope>
    <source>
        <strain evidence="1 2">JH1-1</strain>
    </source>
</reference>
<dbReference type="EMBL" id="SMRU01000001">
    <property type="protein sequence ID" value="TDG01619.1"/>
    <property type="molecule type" value="Genomic_DNA"/>
</dbReference>
<dbReference type="AlphaFoldDB" id="A0A4V2ZUM7"/>
<dbReference type="RefSeq" id="WP_133202293.1">
    <property type="nucleotide sequence ID" value="NZ_SMRU01000001.1"/>
</dbReference>
<organism evidence="1 2">
    <name type="scientific">Arthrobacter terricola</name>
    <dbReference type="NCBI Taxonomy" id="2547396"/>
    <lineage>
        <taxon>Bacteria</taxon>
        <taxon>Bacillati</taxon>
        <taxon>Actinomycetota</taxon>
        <taxon>Actinomycetes</taxon>
        <taxon>Micrococcales</taxon>
        <taxon>Micrococcaceae</taxon>
        <taxon>Arthrobacter</taxon>
    </lineage>
</organism>
<proteinExistence type="predicted"/>
<evidence type="ECO:0000313" key="2">
    <source>
        <dbReference type="Proteomes" id="UP000295511"/>
    </source>
</evidence>
<gene>
    <name evidence="1" type="ORF">E1809_00550</name>
</gene>
<dbReference type="OrthoDB" id="9808049at2"/>
<name>A0A4V2ZUM7_9MICC</name>
<comment type="caution">
    <text evidence="1">The sequence shown here is derived from an EMBL/GenBank/DDBJ whole genome shotgun (WGS) entry which is preliminary data.</text>
</comment>